<sequence>MLNHYGGLYKSLIGDIGIMIYKDRIVNIELFAKDAKPLHSIETYKNLKENPISKQTIKVLTLYLSGKIPLDMQHKSNISLQLFLNGSVFQKDVWNALLRIPYGETRSYKDIAKEIGKPNAMRAVGSACKKNPILFLIPCHRVINSNGNMGGYRAGLDIKKHLLMLETGVKFTI</sequence>
<dbReference type="EC" id="2.1.1.63" evidence="3"/>
<dbReference type="NCBIfam" id="TIGR00589">
    <property type="entry name" value="ogt"/>
    <property type="match status" value="1"/>
</dbReference>
<dbReference type="GO" id="GO:0006281">
    <property type="term" value="P:DNA repair"/>
    <property type="evidence" value="ECO:0007669"/>
    <property type="project" value="UniProtKB-KW"/>
</dbReference>
<keyword evidence="6" id="KW-0227">DNA damage</keyword>
<evidence type="ECO:0000256" key="1">
    <source>
        <dbReference type="ARBA" id="ARBA00001286"/>
    </source>
</evidence>
<dbReference type="KEGG" id="hbl:XJ32_08375"/>
<dbReference type="Pfam" id="PF01035">
    <property type="entry name" value="DNA_binding_1"/>
    <property type="match status" value="1"/>
</dbReference>
<proteinExistence type="inferred from homology"/>
<comment type="catalytic activity">
    <reaction evidence="1">
        <text>a 4-O-methyl-thymidine in DNA + L-cysteinyl-[protein] = a thymidine in DNA + S-methyl-L-cysteinyl-[protein]</text>
        <dbReference type="Rhea" id="RHEA:53428"/>
        <dbReference type="Rhea" id="RHEA-COMP:10131"/>
        <dbReference type="Rhea" id="RHEA-COMP:10132"/>
        <dbReference type="Rhea" id="RHEA-COMP:13555"/>
        <dbReference type="Rhea" id="RHEA-COMP:13556"/>
        <dbReference type="ChEBI" id="CHEBI:29950"/>
        <dbReference type="ChEBI" id="CHEBI:82612"/>
        <dbReference type="ChEBI" id="CHEBI:137386"/>
        <dbReference type="ChEBI" id="CHEBI:137387"/>
        <dbReference type="EC" id="2.1.1.63"/>
    </reaction>
</comment>
<dbReference type="EMBL" id="CP019645">
    <property type="protein sequence ID" value="AQQ60107.1"/>
    <property type="molecule type" value="Genomic_DNA"/>
</dbReference>
<dbReference type="InterPro" id="IPR036217">
    <property type="entry name" value="MethylDNA_cys_MeTrfase_DNAb"/>
</dbReference>
<evidence type="ECO:0000256" key="2">
    <source>
        <dbReference type="ARBA" id="ARBA00008711"/>
    </source>
</evidence>
<dbReference type="RefSeq" id="WP_077389028.1">
    <property type="nucleotide sequence ID" value="NZ_CP019645.1"/>
</dbReference>
<comment type="catalytic activity">
    <reaction evidence="8">
        <text>a 6-O-methyl-2'-deoxyguanosine in DNA + L-cysteinyl-[protein] = S-methyl-L-cysteinyl-[protein] + a 2'-deoxyguanosine in DNA</text>
        <dbReference type="Rhea" id="RHEA:24000"/>
        <dbReference type="Rhea" id="RHEA-COMP:10131"/>
        <dbReference type="Rhea" id="RHEA-COMP:10132"/>
        <dbReference type="Rhea" id="RHEA-COMP:11367"/>
        <dbReference type="Rhea" id="RHEA-COMP:11368"/>
        <dbReference type="ChEBI" id="CHEBI:29950"/>
        <dbReference type="ChEBI" id="CHEBI:82612"/>
        <dbReference type="ChEBI" id="CHEBI:85445"/>
        <dbReference type="ChEBI" id="CHEBI:85448"/>
        <dbReference type="EC" id="2.1.1.63"/>
    </reaction>
</comment>
<feature type="domain" description="Methylated-DNA-[protein]-cysteine S-methyltransferase DNA binding" evidence="9">
    <location>
        <begin position="89"/>
        <end position="167"/>
    </location>
</feature>
<dbReference type="SUPFAM" id="SSF46767">
    <property type="entry name" value="Methylated DNA-protein cysteine methyltransferase, C-terminal domain"/>
    <property type="match status" value="1"/>
</dbReference>
<dbReference type="InterPro" id="IPR036388">
    <property type="entry name" value="WH-like_DNA-bd_sf"/>
</dbReference>
<evidence type="ECO:0000256" key="7">
    <source>
        <dbReference type="ARBA" id="ARBA00023204"/>
    </source>
</evidence>
<accession>A0A1Q2LJC4</accession>
<evidence type="ECO:0000313" key="11">
    <source>
        <dbReference type="Proteomes" id="UP000188298"/>
    </source>
</evidence>
<evidence type="ECO:0000256" key="5">
    <source>
        <dbReference type="ARBA" id="ARBA00022679"/>
    </source>
</evidence>
<evidence type="ECO:0000256" key="8">
    <source>
        <dbReference type="ARBA" id="ARBA00049348"/>
    </source>
</evidence>
<dbReference type="PANTHER" id="PTHR10815:SF13">
    <property type="entry name" value="METHYLATED-DNA--PROTEIN-CYSTEINE METHYLTRANSFERASE"/>
    <property type="match status" value="1"/>
</dbReference>
<comment type="similarity">
    <text evidence="2">Belongs to the MGMT family.</text>
</comment>
<dbReference type="PROSITE" id="PS00374">
    <property type="entry name" value="MGMT"/>
    <property type="match status" value="1"/>
</dbReference>
<name>A0A1Q2LJC4_9HELI</name>
<dbReference type="InterPro" id="IPR001497">
    <property type="entry name" value="MethylDNA_cys_MeTrfase_AS"/>
</dbReference>
<dbReference type="PANTHER" id="PTHR10815">
    <property type="entry name" value="METHYLATED-DNA--PROTEIN-CYSTEINE METHYLTRANSFERASE"/>
    <property type="match status" value="1"/>
</dbReference>
<dbReference type="GO" id="GO:0003908">
    <property type="term" value="F:methylated-DNA-[protein]-cysteine S-methyltransferase activity"/>
    <property type="evidence" value="ECO:0007669"/>
    <property type="project" value="UniProtKB-EC"/>
</dbReference>
<dbReference type="FunFam" id="1.10.10.10:FF:000214">
    <property type="entry name" value="Methylated-DNA--protein-cysteine methyltransferase"/>
    <property type="match status" value="1"/>
</dbReference>
<keyword evidence="4 10" id="KW-0489">Methyltransferase</keyword>
<gene>
    <name evidence="10" type="ORF">XJ32_08375</name>
</gene>
<protein>
    <recommendedName>
        <fullName evidence="3">methylated-DNA--[protein]-cysteine S-methyltransferase</fullName>
        <ecNumber evidence="3">2.1.1.63</ecNumber>
    </recommendedName>
</protein>
<dbReference type="Gene3D" id="1.10.10.10">
    <property type="entry name" value="Winged helix-like DNA-binding domain superfamily/Winged helix DNA-binding domain"/>
    <property type="match status" value="1"/>
</dbReference>
<evidence type="ECO:0000256" key="3">
    <source>
        <dbReference type="ARBA" id="ARBA00011918"/>
    </source>
</evidence>
<dbReference type="GO" id="GO:0032259">
    <property type="term" value="P:methylation"/>
    <property type="evidence" value="ECO:0007669"/>
    <property type="project" value="UniProtKB-KW"/>
</dbReference>
<dbReference type="InterPro" id="IPR014048">
    <property type="entry name" value="MethylDNA_cys_MeTrfase_DNA-bd"/>
</dbReference>
<evidence type="ECO:0000259" key="9">
    <source>
        <dbReference type="Pfam" id="PF01035"/>
    </source>
</evidence>
<dbReference type="AlphaFoldDB" id="A0A1Q2LJC4"/>
<evidence type="ECO:0000313" key="10">
    <source>
        <dbReference type="EMBL" id="AQQ60107.1"/>
    </source>
</evidence>
<organism evidence="10 11">
    <name type="scientific">Helicobacter bilis</name>
    <dbReference type="NCBI Taxonomy" id="37372"/>
    <lineage>
        <taxon>Bacteria</taxon>
        <taxon>Pseudomonadati</taxon>
        <taxon>Campylobacterota</taxon>
        <taxon>Epsilonproteobacteria</taxon>
        <taxon>Campylobacterales</taxon>
        <taxon>Helicobacteraceae</taxon>
        <taxon>Helicobacter</taxon>
    </lineage>
</organism>
<dbReference type="Proteomes" id="UP000188298">
    <property type="component" value="Chromosome"/>
</dbReference>
<keyword evidence="7" id="KW-0234">DNA repair</keyword>
<evidence type="ECO:0000256" key="4">
    <source>
        <dbReference type="ARBA" id="ARBA00022603"/>
    </source>
</evidence>
<reference evidence="10 11" key="1">
    <citation type="submission" date="2017-02" db="EMBL/GenBank/DDBJ databases">
        <title>Whole genome sequencing of Helicobacter bilis strain AAQJH.</title>
        <authorList>
            <person name="Conlan S."/>
            <person name="Thomas P.J."/>
            <person name="Mullikin J."/>
            <person name="Palmore T.N."/>
            <person name="Frank K.M."/>
            <person name="Segre J.A."/>
        </authorList>
    </citation>
    <scope>NUCLEOTIDE SEQUENCE [LARGE SCALE GENOMIC DNA]</scope>
    <source>
        <strain evidence="10 11">AAQJH</strain>
    </source>
</reference>
<dbReference type="CDD" id="cd06445">
    <property type="entry name" value="ATase"/>
    <property type="match status" value="1"/>
</dbReference>
<keyword evidence="5 10" id="KW-0808">Transferase</keyword>
<evidence type="ECO:0000256" key="6">
    <source>
        <dbReference type="ARBA" id="ARBA00022763"/>
    </source>
</evidence>